<feature type="transmembrane region" description="Helical" evidence="5">
    <location>
        <begin position="306"/>
        <end position="325"/>
    </location>
</feature>
<dbReference type="PIRSF" id="PIRSF005690">
    <property type="entry name" value="GerBA"/>
    <property type="match status" value="1"/>
</dbReference>
<feature type="transmembrane region" description="Helical" evidence="5">
    <location>
        <begin position="264"/>
        <end position="285"/>
    </location>
</feature>
<dbReference type="Proteomes" id="UP000252254">
    <property type="component" value="Unassembled WGS sequence"/>
</dbReference>
<dbReference type="GO" id="GO:0005886">
    <property type="term" value="C:plasma membrane"/>
    <property type="evidence" value="ECO:0007669"/>
    <property type="project" value="UniProtKB-SubCell"/>
</dbReference>
<evidence type="ECO:0000256" key="4">
    <source>
        <dbReference type="PIRNR" id="PIRNR005690"/>
    </source>
</evidence>
<name>A0A366E972_9BACI</name>
<dbReference type="InterPro" id="IPR050768">
    <property type="entry name" value="UPF0353/GerABKA_families"/>
</dbReference>
<dbReference type="OrthoDB" id="9772630at2"/>
<evidence type="ECO:0000256" key="3">
    <source>
        <dbReference type="ARBA" id="ARBA00023136"/>
    </source>
</evidence>
<comment type="similarity">
    <text evidence="2 4">Belongs to the GerABKA family.</text>
</comment>
<feature type="transmembrane region" description="Helical" evidence="5">
    <location>
        <begin position="426"/>
        <end position="453"/>
    </location>
</feature>
<dbReference type="STRING" id="200904.GCA_900168775_01153"/>
<gene>
    <name evidence="6" type="ORF">DES48_105150</name>
</gene>
<dbReference type="PANTHER" id="PTHR22550">
    <property type="entry name" value="SPORE GERMINATION PROTEIN"/>
    <property type="match status" value="1"/>
</dbReference>
<feature type="transmembrane region" description="Helical" evidence="5">
    <location>
        <begin position="370"/>
        <end position="389"/>
    </location>
</feature>
<keyword evidence="7" id="KW-1185">Reference proteome</keyword>
<dbReference type="EMBL" id="QNRI01000005">
    <property type="protein sequence ID" value="RBO98299.1"/>
    <property type="molecule type" value="Genomic_DNA"/>
</dbReference>
<evidence type="ECO:0000256" key="5">
    <source>
        <dbReference type="SAM" id="Phobius"/>
    </source>
</evidence>
<accession>A0A366E972</accession>
<evidence type="ECO:0000256" key="2">
    <source>
        <dbReference type="ARBA" id="ARBA00005278"/>
    </source>
</evidence>
<comment type="caution">
    <text evidence="6">The sequence shown here is derived from an EMBL/GenBank/DDBJ whole genome shotgun (WGS) entry which is preliminary data.</text>
</comment>
<evidence type="ECO:0000313" key="7">
    <source>
        <dbReference type="Proteomes" id="UP000252254"/>
    </source>
</evidence>
<feature type="transmembrane region" description="Helical" evidence="5">
    <location>
        <begin position="395"/>
        <end position="414"/>
    </location>
</feature>
<protein>
    <submittedName>
        <fullName evidence="6">Spore germination protein KA</fullName>
    </submittedName>
</protein>
<keyword evidence="5" id="KW-1133">Transmembrane helix</keyword>
<dbReference type="Pfam" id="PF03323">
    <property type="entry name" value="GerA"/>
    <property type="match status" value="1"/>
</dbReference>
<keyword evidence="3 4" id="KW-0472">Membrane</keyword>
<reference evidence="6 7" key="1">
    <citation type="submission" date="2018-06" db="EMBL/GenBank/DDBJ databases">
        <title>Genomic Encyclopedia of Type Strains, Phase IV (KMG-IV): sequencing the most valuable type-strain genomes for metagenomic binning, comparative biology and taxonomic classification.</title>
        <authorList>
            <person name="Goeker M."/>
        </authorList>
    </citation>
    <scope>NUCLEOTIDE SEQUENCE [LARGE SCALE GENOMIC DNA]</scope>
    <source>
        <strain evidence="6 7">DSM 15140</strain>
    </source>
</reference>
<dbReference type="InterPro" id="IPR004995">
    <property type="entry name" value="Spore_Ger"/>
</dbReference>
<sequence length="511" mass="57307">MNKSKWNEKNKKKNKLTSRALYNEQLIKELLGNSTELVSKQVNLEEEESVTVVFLYMNGLVSQKLVQEIILEILLIDIGEAVPILSNKTKSKEDLYHELSIIANELTEVETIIDSLINGKTVLFIDGKIAAFSIDTKGSNTDRGVEQNTTQQVVRGPKDSFTESILINVALIRKRIKDPSLWTEQMVIGTKTQTQVMIAYIHDVVNEDLIKEVRSRLKKIKVDAILESGNIEEFIQDQTYTPFPTVYNSERPDAIAAGILEGRIAIFIDGTPFVLLVPVLLINFLQTPEDYYQRSDIATLLRCLRMLAVVLSLLTPSIYIALTVFHQEMIPTRLLISLAAQREGVPFPALVEALIMEVTFELLREAGIRLPATVGSAISIVGALVLGQAAVDAGIVSAMMVIVVSITAISSFVFPSYNFAISLRMLRFGFMILAATFGFFGIFTGLLLLVMHLSSLRSFGVPYLSPFAPYNSSDQEDAIFRVPIWLRDNRPKLINQKNIRRERSWKVNHKK</sequence>
<evidence type="ECO:0000313" key="6">
    <source>
        <dbReference type="EMBL" id="RBO98299.1"/>
    </source>
</evidence>
<dbReference type="PANTHER" id="PTHR22550:SF5">
    <property type="entry name" value="LEUCINE ZIPPER PROTEIN 4"/>
    <property type="match status" value="1"/>
</dbReference>
<comment type="subcellular location">
    <subcellularLocation>
        <location evidence="4">Cell membrane</location>
    </subcellularLocation>
    <subcellularLocation>
        <location evidence="1">Membrane</location>
        <topology evidence="1">Multi-pass membrane protein</topology>
    </subcellularLocation>
</comment>
<proteinExistence type="inferred from homology"/>
<organism evidence="6 7">
    <name type="scientific">Paraliobacillus ryukyuensis</name>
    <dbReference type="NCBI Taxonomy" id="200904"/>
    <lineage>
        <taxon>Bacteria</taxon>
        <taxon>Bacillati</taxon>
        <taxon>Bacillota</taxon>
        <taxon>Bacilli</taxon>
        <taxon>Bacillales</taxon>
        <taxon>Bacillaceae</taxon>
        <taxon>Paraliobacillus</taxon>
    </lineage>
</organism>
<dbReference type="AlphaFoldDB" id="A0A366E972"/>
<evidence type="ECO:0000256" key="1">
    <source>
        <dbReference type="ARBA" id="ARBA00004141"/>
    </source>
</evidence>
<keyword evidence="5" id="KW-0812">Transmembrane</keyword>
<dbReference type="RefSeq" id="WP_113868711.1">
    <property type="nucleotide sequence ID" value="NZ_BAABQN010000005.1"/>
</dbReference>
<dbReference type="GO" id="GO:0009847">
    <property type="term" value="P:spore germination"/>
    <property type="evidence" value="ECO:0007669"/>
    <property type="project" value="UniProtKB-UniRule"/>
</dbReference>